<sequence>MGQHERVIYCEKVRDLKMTESDKVASKIIRIYESMPRDERCKNIFWPLVSRKRMSDIFEEEAKAIYSETKDDDKAWNQPRFHDIFVPEIARWGNLMRTKNYLGDFLMESFKELEKNNEFLEGVFSPIENQVYAIMKDRKLENDYFRVIHELSLIQMSRAYLGDSQFQEVSDKILAHIMKECYYGEFYTPSQISKLLASIADPRDNMTVLDPFCGTGGLLLECERYANKYSGGHLSLYGQEINDSTWMYCKLSLILNGFKDSIVANEDSILYPAFVENNSLRQFDRVISVPPFGKQKWGYEIAERDQYARFRYGIPPKNSGDFAFLQHMIACLKNSGKGVMVSPEGILFRSGPEARIRKNMVQSDIIEAIILLPSGLFLNTGIPTIITVINMDKPEERRGSILFVSAEREYEETKRQNILSDENIAKIVDAYRIYKDIEKFCRVVNLEEIRDNDYSLNFSLYVDTESEIETVDITQTLQKIRNLKNEREELLEEIGDIINKFDQDE</sequence>
<name>A0A0E3RG12_METMZ</name>
<evidence type="ECO:0000259" key="9">
    <source>
        <dbReference type="Pfam" id="PF12161"/>
    </source>
</evidence>
<evidence type="ECO:0000256" key="7">
    <source>
        <dbReference type="SAM" id="Coils"/>
    </source>
</evidence>
<keyword evidence="5" id="KW-0680">Restriction system</keyword>
<dbReference type="Gene3D" id="1.20.1260.30">
    <property type="match status" value="1"/>
</dbReference>
<evidence type="ECO:0000313" key="11">
    <source>
        <dbReference type="Proteomes" id="UP000033097"/>
    </source>
</evidence>
<feature type="domain" description="DNA methylase adenine-specific" evidence="8">
    <location>
        <begin position="183"/>
        <end position="467"/>
    </location>
</feature>
<dbReference type="STRING" id="213585.MSMAS_0552"/>
<dbReference type="GO" id="GO:0003677">
    <property type="term" value="F:DNA binding"/>
    <property type="evidence" value="ECO:0007669"/>
    <property type="project" value="InterPro"/>
</dbReference>
<dbReference type="HOGENOM" id="CLU_013049_4_2_2"/>
<dbReference type="PRINTS" id="PR00507">
    <property type="entry name" value="N12N6MTFRASE"/>
</dbReference>
<dbReference type="InterPro" id="IPR003356">
    <property type="entry name" value="DNA_methylase_A-5"/>
</dbReference>
<dbReference type="InterPro" id="IPR022749">
    <property type="entry name" value="D12N6_MeTrfase_N"/>
</dbReference>
<dbReference type="InterPro" id="IPR029063">
    <property type="entry name" value="SAM-dependent_MTases_sf"/>
</dbReference>
<protein>
    <recommendedName>
        <fullName evidence="1">site-specific DNA-methyltransferase (adenine-specific)</fullName>
        <ecNumber evidence="1">2.1.1.72</ecNumber>
    </recommendedName>
</protein>
<dbReference type="EC" id="2.1.1.72" evidence="1"/>
<dbReference type="REBASE" id="109187">
    <property type="entry name" value="M.MmaS6ORF552P"/>
</dbReference>
<dbReference type="Pfam" id="PF02384">
    <property type="entry name" value="N6_Mtase"/>
    <property type="match status" value="1"/>
</dbReference>
<evidence type="ECO:0000256" key="1">
    <source>
        <dbReference type="ARBA" id="ARBA00011900"/>
    </source>
</evidence>
<dbReference type="InterPro" id="IPR053943">
    <property type="entry name" value="RlmKL-like_Mtase_CS"/>
</dbReference>
<accession>A0A0E3RG12</accession>
<dbReference type="PANTHER" id="PTHR42933">
    <property type="entry name" value="SLR6095 PROTEIN"/>
    <property type="match status" value="1"/>
</dbReference>
<dbReference type="KEGG" id="mmj:MSMAS_0552"/>
<dbReference type="EMBL" id="CP009512">
    <property type="protein sequence ID" value="AKB63748.1"/>
    <property type="molecule type" value="Genomic_DNA"/>
</dbReference>
<feature type="domain" description="N6 adenine-specific DNA methyltransferase N-terminal" evidence="9">
    <location>
        <begin position="42"/>
        <end position="129"/>
    </location>
</feature>
<evidence type="ECO:0000256" key="2">
    <source>
        <dbReference type="ARBA" id="ARBA00022603"/>
    </source>
</evidence>
<dbReference type="Gene3D" id="3.40.50.150">
    <property type="entry name" value="Vaccinia Virus protein VP39"/>
    <property type="match status" value="1"/>
</dbReference>
<dbReference type="GO" id="GO:0008170">
    <property type="term" value="F:N-methyltransferase activity"/>
    <property type="evidence" value="ECO:0007669"/>
    <property type="project" value="InterPro"/>
</dbReference>
<keyword evidence="4" id="KW-0949">S-adenosyl-L-methionine</keyword>
<dbReference type="Proteomes" id="UP000033097">
    <property type="component" value="Chromosome"/>
</dbReference>
<organism evidence="10 11">
    <name type="scientific">Methanosarcina mazei S-6</name>
    <dbReference type="NCBI Taxonomy" id="213585"/>
    <lineage>
        <taxon>Archaea</taxon>
        <taxon>Methanobacteriati</taxon>
        <taxon>Methanobacteriota</taxon>
        <taxon>Stenosarchaea group</taxon>
        <taxon>Methanomicrobia</taxon>
        <taxon>Methanosarcinales</taxon>
        <taxon>Methanosarcinaceae</taxon>
        <taxon>Methanosarcina</taxon>
    </lineage>
</organism>
<dbReference type="PROSITE" id="PS01261">
    <property type="entry name" value="UPF0020"/>
    <property type="match status" value="1"/>
</dbReference>
<dbReference type="Pfam" id="PF12161">
    <property type="entry name" value="HsdM_N"/>
    <property type="match status" value="1"/>
</dbReference>
<dbReference type="PATRIC" id="fig|213585.10.peg.679"/>
<evidence type="ECO:0000256" key="6">
    <source>
        <dbReference type="ARBA" id="ARBA00047942"/>
    </source>
</evidence>
<reference evidence="10 11" key="1">
    <citation type="submission" date="2014-07" db="EMBL/GenBank/DDBJ databases">
        <title>Methanogenic archaea and the global carbon cycle.</title>
        <authorList>
            <person name="Henriksen J.R."/>
            <person name="Luke J."/>
            <person name="Reinhart S."/>
            <person name="Benedict M.N."/>
            <person name="Youngblut N.D."/>
            <person name="Metcalf M.E."/>
            <person name="Whitaker R.J."/>
            <person name="Metcalf W.W."/>
        </authorList>
    </citation>
    <scope>NUCLEOTIDE SEQUENCE [LARGE SCALE GENOMIC DNA]</scope>
    <source>
        <strain evidence="10 11">S-6</strain>
    </source>
</reference>
<keyword evidence="3 10" id="KW-0808">Transferase</keyword>
<dbReference type="GO" id="GO:0032259">
    <property type="term" value="P:methylation"/>
    <property type="evidence" value="ECO:0007669"/>
    <property type="project" value="UniProtKB-KW"/>
</dbReference>
<dbReference type="GO" id="GO:0009307">
    <property type="term" value="P:DNA restriction-modification system"/>
    <property type="evidence" value="ECO:0007669"/>
    <property type="project" value="UniProtKB-KW"/>
</dbReference>
<feature type="coiled-coil region" evidence="7">
    <location>
        <begin position="473"/>
        <end position="500"/>
    </location>
</feature>
<dbReference type="GO" id="GO:0009007">
    <property type="term" value="F:site-specific DNA-methyltransferase (adenine-specific) activity"/>
    <property type="evidence" value="ECO:0007669"/>
    <property type="project" value="UniProtKB-EC"/>
</dbReference>
<proteinExistence type="predicted"/>
<evidence type="ECO:0000256" key="5">
    <source>
        <dbReference type="ARBA" id="ARBA00022747"/>
    </source>
</evidence>
<keyword evidence="2 10" id="KW-0489">Methyltransferase</keyword>
<evidence type="ECO:0000256" key="4">
    <source>
        <dbReference type="ARBA" id="ARBA00022691"/>
    </source>
</evidence>
<evidence type="ECO:0000313" key="10">
    <source>
        <dbReference type="EMBL" id="AKB63748.1"/>
    </source>
</evidence>
<gene>
    <name evidence="10" type="ORF">MSMAS_0552</name>
</gene>
<dbReference type="PANTHER" id="PTHR42933:SF3">
    <property type="entry name" value="TYPE I RESTRICTION ENZYME MJAVIII METHYLASE SUBUNIT"/>
    <property type="match status" value="1"/>
</dbReference>
<comment type="catalytic activity">
    <reaction evidence="6">
        <text>a 2'-deoxyadenosine in DNA + S-adenosyl-L-methionine = an N(6)-methyl-2'-deoxyadenosine in DNA + S-adenosyl-L-homocysteine + H(+)</text>
        <dbReference type="Rhea" id="RHEA:15197"/>
        <dbReference type="Rhea" id="RHEA-COMP:12418"/>
        <dbReference type="Rhea" id="RHEA-COMP:12419"/>
        <dbReference type="ChEBI" id="CHEBI:15378"/>
        <dbReference type="ChEBI" id="CHEBI:57856"/>
        <dbReference type="ChEBI" id="CHEBI:59789"/>
        <dbReference type="ChEBI" id="CHEBI:90615"/>
        <dbReference type="ChEBI" id="CHEBI:90616"/>
        <dbReference type="EC" id="2.1.1.72"/>
    </reaction>
</comment>
<dbReference type="AlphaFoldDB" id="A0A0E3RG12"/>
<evidence type="ECO:0000259" key="8">
    <source>
        <dbReference type="Pfam" id="PF02384"/>
    </source>
</evidence>
<evidence type="ECO:0000256" key="3">
    <source>
        <dbReference type="ARBA" id="ARBA00022679"/>
    </source>
</evidence>
<keyword evidence="7" id="KW-0175">Coiled coil</keyword>
<dbReference type="InterPro" id="IPR051537">
    <property type="entry name" value="DNA_Adenine_Mtase"/>
</dbReference>
<dbReference type="CDD" id="cd02440">
    <property type="entry name" value="AdoMet_MTases"/>
    <property type="match status" value="1"/>
</dbReference>
<dbReference type="SUPFAM" id="SSF53335">
    <property type="entry name" value="S-adenosyl-L-methionine-dependent methyltransferases"/>
    <property type="match status" value="1"/>
</dbReference>
<dbReference type="InterPro" id="IPR038333">
    <property type="entry name" value="T1MK-like_N_sf"/>
</dbReference>